<comment type="caution">
    <text evidence="2">The sequence shown here is derived from an EMBL/GenBank/DDBJ whole genome shotgun (WGS) entry which is preliminary data.</text>
</comment>
<gene>
    <name evidence="2" type="ORF">MFLO_09827</name>
</gene>
<dbReference type="EMBL" id="AODF01000020">
    <property type="protein sequence ID" value="EUJ30983.1"/>
    <property type="molecule type" value="Genomic_DNA"/>
</dbReference>
<evidence type="ECO:0000259" key="1">
    <source>
        <dbReference type="Pfam" id="PF04073"/>
    </source>
</evidence>
<protein>
    <submittedName>
        <fullName evidence="2">YbaK/prolyl-tRNA synthetase associated domain-containing protein</fullName>
    </submittedName>
</protein>
<proteinExistence type="predicted"/>
<dbReference type="Proteomes" id="UP000019249">
    <property type="component" value="Unassembled WGS sequence"/>
</dbReference>
<keyword evidence="3" id="KW-1185">Reference proteome</keyword>
<dbReference type="InterPro" id="IPR007214">
    <property type="entry name" value="YbaK/aa-tRNA-synth-assoc-dom"/>
</dbReference>
<dbReference type="Pfam" id="PF04073">
    <property type="entry name" value="tRNA_edit"/>
    <property type="match status" value="1"/>
</dbReference>
<accession>A0ABN0REI1</accession>
<reference evidence="2 3" key="1">
    <citation type="journal article" date="2014" name="Int. J. Syst. Evol. Microbiol.">
        <title>Listeria floridensis sp. nov., Listeria aquatica sp. nov., Listeria cornellensis sp. nov., Listeria riparia sp. nov. and Listeria grandensis sp. nov., from agricultural and natural environments.</title>
        <authorList>
            <person name="den Bakker H.C."/>
            <person name="Warchocki S."/>
            <person name="Wright E.M."/>
            <person name="Allred A.F."/>
            <person name="Ahlstrom C."/>
            <person name="Manuel C.S."/>
            <person name="Stasiewicz M.J."/>
            <person name="Burrell A."/>
            <person name="Roof S."/>
            <person name="Strawn L."/>
            <person name="Fortes E.D."/>
            <person name="Nightingale K.K."/>
            <person name="Kephart D."/>
            <person name="Wiedmann M."/>
        </authorList>
    </citation>
    <scope>NUCLEOTIDE SEQUENCE [LARGE SCALE GENOMIC DNA]</scope>
    <source>
        <strain evidence="2 3">FSL S10-1187</strain>
    </source>
</reference>
<dbReference type="SUPFAM" id="SSF55826">
    <property type="entry name" value="YbaK/ProRS associated domain"/>
    <property type="match status" value="1"/>
</dbReference>
<evidence type="ECO:0000313" key="2">
    <source>
        <dbReference type="EMBL" id="EUJ30983.1"/>
    </source>
</evidence>
<sequence length="147" mass="16325">MNIADLEDYLLSEQADFELIWHDKPILSLADAAGLFDLAKAAKTIILEGDTGLFAVILSSAYGKLNLEELRQRLSFSRLKLASSKKIEQKTGFLPPNIPLVGHKLPTMIDKKLLESDYLFGGSGHPLCTLKIDPQDLLYLNEISLQI</sequence>
<evidence type="ECO:0000313" key="3">
    <source>
        <dbReference type="Proteomes" id="UP000019249"/>
    </source>
</evidence>
<name>A0ABN0REI1_9LIST</name>
<dbReference type="CDD" id="cd04332">
    <property type="entry name" value="YbaK_like"/>
    <property type="match status" value="1"/>
</dbReference>
<organism evidence="2 3">
    <name type="scientific">Listeria floridensis FSL S10-1187</name>
    <dbReference type="NCBI Taxonomy" id="1265817"/>
    <lineage>
        <taxon>Bacteria</taxon>
        <taxon>Bacillati</taxon>
        <taxon>Bacillota</taxon>
        <taxon>Bacilli</taxon>
        <taxon>Bacillales</taxon>
        <taxon>Listeriaceae</taxon>
        <taxon>Listeria</taxon>
    </lineage>
</organism>
<dbReference type="RefSeq" id="WP_036097526.1">
    <property type="nucleotide sequence ID" value="NZ_AODF01000020.1"/>
</dbReference>
<feature type="domain" description="YbaK/aminoacyl-tRNA synthetase-associated" evidence="1">
    <location>
        <begin position="30"/>
        <end position="138"/>
    </location>
</feature>
<dbReference type="InterPro" id="IPR036754">
    <property type="entry name" value="YbaK/aa-tRNA-synt-asso_dom_sf"/>
</dbReference>
<dbReference type="Gene3D" id="3.90.960.10">
    <property type="entry name" value="YbaK/aminoacyl-tRNA synthetase-associated domain"/>
    <property type="match status" value="1"/>
</dbReference>